<feature type="domain" description="Metallo-beta-lactamase" evidence="1">
    <location>
        <begin position="31"/>
        <end position="151"/>
    </location>
</feature>
<dbReference type="Proteomes" id="UP001477672">
    <property type="component" value="Unassembled WGS sequence"/>
</dbReference>
<gene>
    <name evidence="2" type="ORF">WMO24_13580</name>
</gene>
<dbReference type="RefSeq" id="WP_349216898.1">
    <property type="nucleotide sequence ID" value="NZ_JBBMFA010000109.1"/>
</dbReference>
<dbReference type="PANTHER" id="PTHR43546:SF8">
    <property type="entry name" value="METALLO-BETA-LACTAMASE DOMAIN-CONTAINING PROTEIN"/>
    <property type="match status" value="1"/>
</dbReference>
<organism evidence="2 3">
    <name type="scientific">Ruthenibacterium intestinale</name>
    <dbReference type="NCBI Taxonomy" id="3133163"/>
    <lineage>
        <taxon>Bacteria</taxon>
        <taxon>Bacillati</taxon>
        <taxon>Bacillota</taxon>
        <taxon>Clostridia</taxon>
        <taxon>Eubacteriales</taxon>
        <taxon>Oscillospiraceae</taxon>
        <taxon>Ruthenibacterium</taxon>
    </lineage>
</organism>
<sequence>MDPLQLVRFVKHGCVCFEKDDVVIYVDPYGLEDRPQDADLIIITHSHGDHYSPQDIARVKKEDTCFATTAEVSRLLQSDFEIDPDYITTVTSLSPTVVFECGAMVTPLVAENKHHPEGFGFGLLLEFGGVRWYLSGDTDVLDDDIRCDVLFVCCDGVWNMPGFEQTVPDQIAQMSRAPGLVIPYHYDEAENPGTGKNGAKLCEALRARGIRCKEWNGSKFVG</sequence>
<name>A0ABV1GHY6_9FIRM</name>
<dbReference type="InterPro" id="IPR001279">
    <property type="entry name" value="Metallo-B-lactamas"/>
</dbReference>
<evidence type="ECO:0000259" key="1">
    <source>
        <dbReference type="Pfam" id="PF12706"/>
    </source>
</evidence>
<reference evidence="2 3" key="1">
    <citation type="submission" date="2024-03" db="EMBL/GenBank/DDBJ databases">
        <title>Human intestinal bacterial collection.</title>
        <authorList>
            <person name="Pauvert C."/>
            <person name="Hitch T.C.A."/>
            <person name="Clavel T."/>
        </authorList>
    </citation>
    <scope>NUCLEOTIDE SEQUENCE [LARGE SCALE GENOMIC DNA]</scope>
    <source>
        <strain evidence="2 3">CLA-JM-H11</strain>
    </source>
</reference>
<evidence type="ECO:0000313" key="3">
    <source>
        <dbReference type="Proteomes" id="UP001477672"/>
    </source>
</evidence>
<dbReference type="Gene3D" id="3.60.15.10">
    <property type="entry name" value="Ribonuclease Z/Hydroxyacylglutathione hydrolase-like"/>
    <property type="match status" value="1"/>
</dbReference>
<dbReference type="SUPFAM" id="SSF56281">
    <property type="entry name" value="Metallo-hydrolase/oxidoreductase"/>
    <property type="match status" value="1"/>
</dbReference>
<protein>
    <submittedName>
        <fullName evidence="2">MBL fold metallo-hydrolase</fullName>
    </submittedName>
</protein>
<dbReference type="InterPro" id="IPR036866">
    <property type="entry name" value="RibonucZ/Hydroxyglut_hydro"/>
</dbReference>
<comment type="caution">
    <text evidence="2">The sequence shown here is derived from an EMBL/GenBank/DDBJ whole genome shotgun (WGS) entry which is preliminary data.</text>
</comment>
<dbReference type="EMBL" id="JBBMFA010000109">
    <property type="protein sequence ID" value="MEQ2521449.1"/>
    <property type="molecule type" value="Genomic_DNA"/>
</dbReference>
<dbReference type="PANTHER" id="PTHR43546">
    <property type="entry name" value="UPF0173 METAL-DEPENDENT HYDROLASE MJ1163-RELATED"/>
    <property type="match status" value="1"/>
</dbReference>
<dbReference type="Pfam" id="PF12706">
    <property type="entry name" value="Lactamase_B_2"/>
    <property type="match status" value="1"/>
</dbReference>
<keyword evidence="3" id="KW-1185">Reference proteome</keyword>
<accession>A0ABV1GHY6</accession>
<proteinExistence type="predicted"/>
<evidence type="ECO:0000313" key="2">
    <source>
        <dbReference type="EMBL" id="MEQ2521449.1"/>
    </source>
</evidence>
<dbReference type="InterPro" id="IPR050114">
    <property type="entry name" value="UPF0173_UPF0282_UlaG_hydrolase"/>
</dbReference>